<feature type="region of interest" description="Disordered" evidence="1">
    <location>
        <begin position="347"/>
        <end position="409"/>
    </location>
</feature>
<dbReference type="EMBL" id="MCFG01000055">
    <property type="protein sequence ID" value="ORX84297.1"/>
    <property type="molecule type" value="Genomic_DNA"/>
</dbReference>
<feature type="transmembrane region" description="Helical" evidence="2">
    <location>
        <begin position="211"/>
        <end position="232"/>
    </location>
</feature>
<keyword evidence="2" id="KW-0812">Transmembrane</keyword>
<keyword evidence="2" id="KW-1133">Transmembrane helix</keyword>
<feature type="transmembrane region" description="Helical" evidence="2">
    <location>
        <begin position="99"/>
        <end position="124"/>
    </location>
</feature>
<feature type="transmembrane region" description="Helical" evidence="2">
    <location>
        <begin position="172"/>
        <end position="191"/>
    </location>
</feature>
<feature type="transmembrane region" description="Helical" evidence="2">
    <location>
        <begin position="76"/>
        <end position="93"/>
    </location>
</feature>
<evidence type="ECO:0000256" key="2">
    <source>
        <dbReference type="SAM" id="Phobius"/>
    </source>
</evidence>
<sequence length="442" mass="49922">MNASTLDSSLTSSIMNNATMLNNSTIINDSYIITNPLYLEVGNSLYRFNVNSSTCYGKDFDDIFEGFTGQFRDSNCYTYIIQFIIVLLMYVNVGRGKYWLLLFIASLTGVCGAFIEHSTIAVICQNKYKNTTFRTLPTLLLNELFWIPSEYSIPLLNLIKMQAFSKEKLARFMRFSILLLGIPFICFRFLIGYKRMTSGYLLDTDIRAYHGGAFGIMAIADILCTFSILYLVKKSSLDAKNNNIMNHAKHSSYTILIVVDVVSLFLSILEIITNIGPYKDDISNAYVIPFHCVKNSFALILAADALIFKYGVSVEKSSSGNNSYSNNNNNNNNMNMNMNMNMNKSNGSGSIMMGKNKSKSEGSSNSQKKSYNNYRLINNYSPSPNDNLPSLNSNSMGRSKYNNNNNSNHVANISPYNYQTYEPDNMYSGKNINNNYYSKHNY</sequence>
<keyword evidence="4" id="KW-1185">Reference proteome</keyword>
<proteinExistence type="predicted"/>
<feature type="transmembrane region" description="Helical" evidence="2">
    <location>
        <begin position="253"/>
        <end position="273"/>
    </location>
</feature>
<protein>
    <submittedName>
        <fullName evidence="3">Uncharacterized protein</fullName>
    </submittedName>
</protein>
<gene>
    <name evidence="3" type="ORF">BCR32DRAFT_291442</name>
</gene>
<reference evidence="3 4" key="2">
    <citation type="submission" date="2016-08" db="EMBL/GenBank/DDBJ databases">
        <title>Pervasive Adenine N6-methylation of Active Genes in Fungi.</title>
        <authorList>
            <consortium name="DOE Joint Genome Institute"/>
            <person name="Mondo S.J."/>
            <person name="Dannebaum R.O."/>
            <person name="Kuo R.C."/>
            <person name="Labutti K."/>
            <person name="Haridas S."/>
            <person name="Kuo A."/>
            <person name="Salamov A."/>
            <person name="Ahrendt S.R."/>
            <person name="Lipzen A."/>
            <person name="Sullivan W."/>
            <person name="Andreopoulos W.B."/>
            <person name="Clum A."/>
            <person name="Lindquist E."/>
            <person name="Daum C."/>
            <person name="Ramamoorthy G.K."/>
            <person name="Gryganskyi A."/>
            <person name="Culley D."/>
            <person name="Magnuson J.K."/>
            <person name="James T.Y."/>
            <person name="O'Malley M.A."/>
            <person name="Stajich J.E."/>
            <person name="Spatafora J.W."/>
            <person name="Visel A."/>
            <person name="Grigoriev I.V."/>
        </authorList>
    </citation>
    <scope>NUCLEOTIDE SEQUENCE [LARGE SCALE GENOMIC DNA]</scope>
    <source>
        <strain evidence="3 4">S4</strain>
    </source>
</reference>
<dbReference type="Proteomes" id="UP000193944">
    <property type="component" value="Unassembled WGS sequence"/>
</dbReference>
<name>A0A1Y1XF00_9FUNG</name>
<comment type="caution">
    <text evidence="3">The sequence shown here is derived from an EMBL/GenBank/DDBJ whole genome shotgun (WGS) entry which is preliminary data.</text>
</comment>
<evidence type="ECO:0000313" key="4">
    <source>
        <dbReference type="Proteomes" id="UP000193944"/>
    </source>
</evidence>
<evidence type="ECO:0000313" key="3">
    <source>
        <dbReference type="EMBL" id="ORX84297.1"/>
    </source>
</evidence>
<keyword evidence="2" id="KW-0472">Membrane</keyword>
<organism evidence="3 4">
    <name type="scientific">Anaeromyces robustus</name>
    <dbReference type="NCBI Taxonomy" id="1754192"/>
    <lineage>
        <taxon>Eukaryota</taxon>
        <taxon>Fungi</taxon>
        <taxon>Fungi incertae sedis</taxon>
        <taxon>Chytridiomycota</taxon>
        <taxon>Chytridiomycota incertae sedis</taxon>
        <taxon>Neocallimastigomycetes</taxon>
        <taxon>Neocallimastigales</taxon>
        <taxon>Neocallimastigaceae</taxon>
        <taxon>Anaeromyces</taxon>
    </lineage>
</organism>
<reference evidence="3 4" key="1">
    <citation type="submission" date="2016-08" db="EMBL/GenBank/DDBJ databases">
        <title>A Parts List for Fungal Cellulosomes Revealed by Comparative Genomics.</title>
        <authorList>
            <consortium name="DOE Joint Genome Institute"/>
            <person name="Haitjema C.H."/>
            <person name="Gilmore S.P."/>
            <person name="Henske J.K."/>
            <person name="Solomon K.V."/>
            <person name="De Groot R."/>
            <person name="Kuo A."/>
            <person name="Mondo S.J."/>
            <person name="Salamov A.A."/>
            <person name="Labutti K."/>
            <person name="Zhao Z."/>
            <person name="Chiniquy J."/>
            <person name="Barry K."/>
            <person name="Brewer H.M."/>
            <person name="Purvine S.O."/>
            <person name="Wright A.T."/>
            <person name="Boxma B."/>
            <person name="Van Alen T."/>
            <person name="Hackstein J.H."/>
            <person name="Baker S.E."/>
            <person name="Grigoriev I.V."/>
            <person name="O'Malley M.A."/>
        </authorList>
    </citation>
    <scope>NUCLEOTIDE SEQUENCE [LARGE SCALE GENOMIC DNA]</scope>
    <source>
        <strain evidence="3 4">S4</strain>
    </source>
</reference>
<accession>A0A1Y1XF00</accession>
<evidence type="ECO:0000256" key="1">
    <source>
        <dbReference type="SAM" id="MobiDB-lite"/>
    </source>
</evidence>
<dbReference type="AlphaFoldDB" id="A0A1Y1XF00"/>